<dbReference type="PANTHER" id="PTHR32286">
    <property type="entry name" value="LYMPHOCYTE ANTIGEN 6 COMPLEX LOCUS PROTEIN G6F"/>
    <property type="match status" value="1"/>
</dbReference>
<keyword evidence="10" id="KW-1185">Reference proteome</keyword>
<evidence type="ECO:0000256" key="5">
    <source>
        <dbReference type="ARBA" id="ARBA00023157"/>
    </source>
</evidence>
<dbReference type="RefSeq" id="XP_004711853.2">
    <property type="nucleotide sequence ID" value="XM_004711796.2"/>
</dbReference>
<dbReference type="InterPro" id="IPR013106">
    <property type="entry name" value="Ig_V-set"/>
</dbReference>
<evidence type="ECO:0000256" key="1">
    <source>
        <dbReference type="ARBA" id="ARBA00004236"/>
    </source>
</evidence>
<evidence type="ECO:0000256" key="6">
    <source>
        <dbReference type="ARBA" id="ARBA00023180"/>
    </source>
</evidence>
<dbReference type="InterPro" id="IPR003599">
    <property type="entry name" value="Ig_sub"/>
</dbReference>
<evidence type="ECO:0000313" key="10">
    <source>
        <dbReference type="Proteomes" id="UP000694863"/>
    </source>
</evidence>
<keyword evidence="4 7" id="KW-0472">Membrane</keyword>
<evidence type="ECO:0000313" key="11">
    <source>
        <dbReference type="RefSeq" id="XP_004711853.2"/>
    </source>
</evidence>
<name>A0ABM0J045_ECHTE</name>
<evidence type="ECO:0000256" key="3">
    <source>
        <dbReference type="ARBA" id="ARBA00022729"/>
    </source>
</evidence>
<proteinExistence type="predicted"/>
<accession>A0ABM0J045</accession>
<evidence type="ECO:0000256" key="2">
    <source>
        <dbReference type="ARBA" id="ARBA00022475"/>
    </source>
</evidence>
<dbReference type="SUPFAM" id="SSF48726">
    <property type="entry name" value="Immunoglobulin"/>
    <property type="match status" value="1"/>
</dbReference>
<organism evidence="10 11">
    <name type="scientific">Echinops telfairi</name>
    <name type="common">Lesser hedgehog tenrec</name>
    <dbReference type="NCBI Taxonomy" id="9371"/>
    <lineage>
        <taxon>Eukaryota</taxon>
        <taxon>Metazoa</taxon>
        <taxon>Chordata</taxon>
        <taxon>Craniata</taxon>
        <taxon>Vertebrata</taxon>
        <taxon>Euteleostomi</taxon>
        <taxon>Mammalia</taxon>
        <taxon>Eutheria</taxon>
        <taxon>Afrotheria</taxon>
        <taxon>Tenrecidae</taxon>
        <taxon>Tenrecinae</taxon>
        <taxon>Echinops</taxon>
    </lineage>
</organism>
<comment type="subcellular location">
    <subcellularLocation>
        <location evidence="1">Cell membrane</location>
    </subcellularLocation>
</comment>
<sequence length="303" mass="32865">MDALLLFLVLLCRCPQAAAELGDTIQAVSGAVREAVELPCPSPRTLHGDEHLSWFRNSGAGSPTVLVAQAPMVRPAPHAGKSGRESRPKLLGNHSLWLEGITEGDAGRYWCAVMGQHYNYQNWRVYDLSVLRGSQLSARAADGTPCSVLLCSVIPPRRLDSVTWLEGKGTVRGQVQFFWGEGSALLLVCRGEGLPEPRSSRRPRIIRCIESQNKGVSFSLAAPVDVSPAPCAPSTGWDLPWMLMLMLVAGQGLAILALSIVLWRRRALGAPSRAAATPQFKPEIQVYENTHLACFGLPAPKTR</sequence>
<keyword evidence="7" id="KW-0812">Transmembrane</keyword>
<keyword evidence="5" id="KW-1015">Disulfide bond</keyword>
<protein>
    <submittedName>
        <fullName evidence="11">Lymphocyte antigen 6 complex locus protein G6f</fullName>
    </submittedName>
</protein>
<dbReference type="InterPro" id="IPR007110">
    <property type="entry name" value="Ig-like_dom"/>
</dbReference>
<feature type="signal peptide" evidence="8">
    <location>
        <begin position="1"/>
        <end position="19"/>
    </location>
</feature>
<keyword evidence="6" id="KW-0325">Glycoprotein</keyword>
<evidence type="ECO:0000256" key="8">
    <source>
        <dbReference type="SAM" id="SignalP"/>
    </source>
</evidence>
<keyword evidence="2" id="KW-1003">Cell membrane</keyword>
<feature type="transmembrane region" description="Helical" evidence="7">
    <location>
        <begin position="241"/>
        <end position="263"/>
    </location>
</feature>
<evidence type="ECO:0000259" key="9">
    <source>
        <dbReference type="PROSITE" id="PS50835"/>
    </source>
</evidence>
<dbReference type="SMART" id="SM00409">
    <property type="entry name" value="IG"/>
    <property type="match status" value="1"/>
</dbReference>
<reference evidence="11" key="1">
    <citation type="submission" date="2025-08" db="UniProtKB">
        <authorList>
            <consortium name="RefSeq"/>
        </authorList>
    </citation>
    <scope>IDENTIFICATION</scope>
</reference>
<dbReference type="PANTHER" id="PTHR32286:SF10">
    <property type="entry name" value="LYMPHOCYTE ANTIGEN 6 COMPLEX LOCUS PROTEIN G6F"/>
    <property type="match status" value="1"/>
</dbReference>
<dbReference type="InterPro" id="IPR013783">
    <property type="entry name" value="Ig-like_fold"/>
</dbReference>
<dbReference type="GeneID" id="101641027"/>
<dbReference type="InterPro" id="IPR036179">
    <property type="entry name" value="Ig-like_dom_sf"/>
</dbReference>
<dbReference type="Gene3D" id="2.60.40.10">
    <property type="entry name" value="Immunoglobulins"/>
    <property type="match status" value="1"/>
</dbReference>
<keyword evidence="7" id="KW-1133">Transmembrane helix</keyword>
<dbReference type="PROSITE" id="PS50835">
    <property type="entry name" value="IG_LIKE"/>
    <property type="match status" value="1"/>
</dbReference>
<dbReference type="InterPro" id="IPR026524">
    <property type="entry name" value="LY6G6d/LY6G6f"/>
</dbReference>
<dbReference type="Proteomes" id="UP000694863">
    <property type="component" value="Unplaced"/>
</dbReference>
<dbReference type="Pfam" id="PF07686">
    <property type="entry name" value="V-set"/>
    <property type="match status" value="1"/>
</dbReference>
<feature type="chain" id="PRO_5046685997" evidence="8">
    <location>
        <begin position="20"/>
        <end position="303"/>
    </location>
</feature>
<feature type="domain" description="Ig-like" evidence="9">
    <location>
        <begin position="15"/>
        <end position="113"/>
    </location>
</feature>
<evidence type="ECO:0000256" key="4">
    <source>
        <dbReference type="ARBA" id="ARBA00023136"/>
    </source>
</evidence>
<keyword evidence="3 8" id="KW-0732">Signal</keyword>
<gene>
    <name evidence="11" type="primary">LOC101641027</name>
</gene>
<evidence type="ECO:0000256" key="7">
    <source>
        <dbReference type="SAM" id="Phobius"/>
    </source>
</evidence>